<protein>
    <submittedName>
        <fullName evidence="1">Uncharacterized protein</fullName>
    </submittedName>
</protein>
<dbReference type="AlphaFoldDB" id="A0AA38LA17"/>
<organism evidence="1 2">
    <name type="scientific">Taxus chinensis</name>
    <name type="common">Chinese yew</name>
    <name type="synonym">Taxus wallichiana var. chinensis</name>
    <dbReference type="NCBI Taxonomy" id="29808"/>
    <lineage>
        <taxon>Eukaryota</taxon>
        <taxon>Viridiplantae</taxon>
        <taxon>Streptophyta</taxon>
        <taxon>Embryophyta</taxon>
        <taxon>Tracheophyta</taxon>
        <taxon>Spermatophyta</taxon>
        <taxon>Pinopsida</taxon>
        <taxon>Pinidae</taxon>
        <taxon>Conifers II</taxon>
        <taxon>Cupressales</taxon>
        <taxon>Taxaceae</taxon>
        <taxon>Taxus</taxon>
    </lineage>
</organism>
<feature type="non-terminal residue" evidence="1">
    <location>
        <position position="1"/>
    </location>
</feature>
<proteinExistence type="predicted"/>
<name>A0AA38LA17_TAXCH</name>
<reference evidence="1 2" key="1">
    <citation type="journal article" date="2021" name="Nat. Plants">
        <title>The Taxus genome provides insights into paclitaxel biosynthesis.</title>
        <authorList>
            <person name="Xiong X."/>
            <person name="Gou J."/>
            <person name="Liao Q."/>
            <person name="Li Y."/>
            <person name="Zhou Q."/>
            <person name="Bi G."/>
            <person name="Li C."/>
            <person name="Du R."/>
            <person name="Wang X."/>
            <person name="Sun T."/>
            <person name="Guo L."/>
            <person name="Liang H."/>
            <person name="Lu P."/>
            <person name="Wu Y."/>
            <person name="Zhang Z."/>
            <person name="Ro D.K."/>
            <person name="Shang Y."/>
            <person name="Huang S."/>
            <person name="Yan J."/>
        </authorList>
    </citation>
    <scope>NUCLEOTIDE SEQUENCE [LARGE SCALE GENOMIC DNA]</scope>
    <source>
        <strain evidence="1">Ta-2019</strain>
    </source>
</reference>
<dbReference type="EMBL" id="JAHRHJ020000005">
    <property type="protein sequence ID" value="KAH9316401.1"/>
    <property type="molecule type" value="Genomic_DNA"/>
</dbReference>
<keyword evidence="2" id="KW-1185">Reference proteome</keyword>
<evidence type="ECO:0000313" key="1">
    <source>
        <dbReference type="EMBL" id="KAH9316401.1"/>
    </source>
</evidence>
<accession>A0AA38LA17</accession>
<evidence type="ECO:0000313" key="2">
    <source>
        <dbReference type="Proteomes" id="UP000824469"/>
    </source>
</evidence>
<comment type="caution">
    <text evidence="1">The sequence shown here is derived from an EMBL/GenBank/DDBJ whole genome shotgun (WGS) entry which is preliminary data.</text>
</comment>
<dbReference type="Proteomes" id="UP000824469">
    <property type="component" value="Unassembled WGS sequence"/>
</dbReference>
<gene>
    <name evidence="1" type="ORF">KI387_025028</name>
</gene>
<sequence length="66" mass="7486">CFRAELTSTPASSELTNVTWELLPSWMLPRIGAALRIPKMDNAIVISWDQAQAMFDQDSDKYKARV</sequence>
<feature type="non-terminal residue" evidence="1">
    <location>
        <position position="66"/>
    </location>
</feature>